<name>A0A5P8FJ41_9MICO</name>
<organism evidence="2 3">
    <name type="scientific">Janibacter melonis</name>
    <dbReference type="NCBI Taxonomy" id="262209"/>
    <lineage>
        <taxon>Bacteria</taxon>
        <taxon>Bacillati</taxon>
        <taxon>Actinomycetota</taxon>
        <taxon>Actinomycetes</taxon>
        <taxon>Micrococcales</taxon>
        <taxon>Intrasporangiaceae</taxon>
        <taxon>Janibacter</taxon>
    </lineage>
</organism>
<proteinExistence type="predicted"/>
<protein>
    <submittedName>
        <fullName evidence="2">DUF559 domain-containing protein</fullName>
    </submittedName>
</protein>
<dbReference type="RefSeq" id="WP_148041539.1">
    <property type="nucleotide sequence ID" value="NZ_CP044548.2"/>
</dbReference>
<gene>
    <name evidence="2" type="ORF">EEW87_003030</name>
</gene>
<dbReference type="Pfam" id="PF04480">
    <property type="entry name" value="DUF559"/>
    <property type="match status" value="1"/>
</dbReference>
<reference evidence="2 3" key="1">
    <citation type="submission" date="2019-09" db="EMBL/GenBank/DDBJ databases">
        <title>Complete Genome Sequence of Janibacter melonis M714 with both human health impact and industrial applications.</title>
        <authorList>
            <person name="Jin M."/>
            <person name="Zhao Q.R."/>
        </authorList>
    </citation>
    <scope>NUCLEOTIDE SEQUENCE [LARGE SCALE GENOMIC DNA]</scope>
    <source>
        <strain evidence="2 3">M714</strain>
    </source>
</reference>
<evidence type="ECO:0000313" key="2">
    <source>
        <dbReference type="EMBL" id="QFQ29526.1"/>
    </source>
</evidence>
<accession>A0A5P8FJ41</accession>
<dbReference type="AlphaFoldDB" id="A0A5P8FJ41"/>
<evidence type="ECO:0000313" key="3">
    <source>
        <dbReference type="Proteomes" id="UP000271708"/>
    </source>
</evidence>
<dbReference type="SUPFAM" id="SSF52980">
    <property type="entry name" value="Restriction endonuclease-like"/>
    <property type="match status" value="1"/>
</dbReference>
<feature type="domain" description="DUF559" evidence="1">
    <location>
        <begin position="227"/>
        <end position="277"/>
    </location>
</feature>
<dbReference type="Proteomes" id="UP000271708">
    <property type="component" value="Chromosome"/>
</dbReference>
<dbReference type="InterPro" id="IPR011335">
    <property type="entry name" value="Restrct_endonuc-II-like"/>
</dbReference>
<dbReference type="GeneID" id="59163420"/>
<sequence length="297" mass="32182">MPRAPRPLPRSLGRAFTSADAGVAGVADQRLRRGDLVAVTHGVHSLDRLDGDARLAAVALGLPAPFAYSHLTAARIWALPLPTWTDADERLHVIRPTAQAQVRRPGITGHRGLETRATTSVRGLPVTTRAETWADLGAVGLTRDDLVAVGDCVVRGRPELLAGLHRVARTRRLGSARLRDAAALVRVGSRSVMETRTRLALAQAGLPEPLLNARICTDDGEEVACCDLVWPDAKVVVEYEGDHHRTDRAQWRLDITRVRRLESLGWRVLRITADDLRGSRLADLVSLLRGLLGGAAG</sequence>
<dbReference type="Gene3D" id="3.40.960.10">
    <property type="entry name" value="VSR Endonuclease"/>
    <property type="match status" value="1"/>
</dbReference>
<evidence type="ECO:0000259" key="1">
    <source>
        <dbReference type="Pfam" id="PF04480"/>
    </source>
</evidence>
<dbReference type="OrthoDB" id="3173471at2"/>
<dbReference type="InterPro" id="IPR007569">
    <property type="entry name" value="DUF559"/>
</dbReference>
<dbReference type="KEGG" id="jme:EEW87_003030"/>
<dbReference type="EMBL" id="CP044548">
    <property type="protein sequence ID" value="QFQ29526.1"/>
    <property type="molecule type" value="Genomic_DNA"/>
</dbReference>